<dbReference type="InterPro" id="IPR005467">
    <property type="entry name" value="His_kinase_dom"/>
</dbReference>
<dbReference type="EMBL" id="QLLR01000054">
    <property type="protein sequence ID" value="RAJ19975.1"/>
    <property type="molecule type" value="Genomic_DNA"/>
</dbReference>
<dbReference type="Gene3D" id="2.60.40.10">
    <property type="entry name" value="Immunoglobulins"/>
    <property type="match status" value="1"/>
</dbReference>
<dbReference type="InterPro" id="IPR036097">
    <property type="entry name" value="HisK_dim/P_sf"/>
</dbReference>
<dbReference type="SUPFAM" id="SSF63829">
    <property type="entry name" value="Calcium-dependent phosphotriesterase"/>
    <property type="match status" value="1"/>
</dbReference>
<protein>
    <submittedName>
        <fullName evidence="5">Signal transduction histidine kinase</fullName>
    </submittedName>
</protein>
<evidence type="ECO:0000256" key="2">
    <source>
        <dbReference type="SAM" id="Phobius"/>
    </source>
</evidence>
<dbReference type="Pfam" id="PF02518">
    <property type="entry name" value="HATPase_c"/>
    <property type="match status" value="1"/>
</dbReference>
<evidence type="ECO:0000256" key="1">
    <source>
        <dbReference type="ARBA" id="ARBA00022553"/>
    </source>
</evidence>
<keyword evidence="2" id="KW-0472">Membrane</keyword>
<reference evidence="5 6" key="1">
    <citation type="submission" date="2018-06" db="EMBL/GenBank/DDBJ databases">
        <title>Genomic Encyclopedia of Archaeal and Bacterial Type Strains, Phase II (KMG-II): from individual species to whole genera.</title>
        <authorList>
            <person name="Goeker M."/>
        </authorList>
    </citation>
    <scope>NUCLEOTIDE SEQUENCE [LARGE SCALE GENOMIC DNA]</scope>
    <source>
        <strain evidence="5 6">DSM 14825</strain>
    </source>
</reference>
<keyword evidence="1" id="KW-0597">Phosphoprotein</keyword>
<keyword evidence="2" id="KW-0812">Transmembrane</keyword>
<dbReference type="InterPro" id="IPR013783">
    <property type="entry name" value="Ig-like_fold"/>
</dbReference>
<evidence type="ECO:0000259" key="4">
    <source>
        <dbReference type="PROSITE" id="PS50109"/>
    </source>
</evidence>
<dbReference type="OrthoDB" id="8676692at2"/>
<dbReference type="CDD" id="cd00075">
    <property type="entry name" value="HATPase"/>
    <property type="match status" value="1"/>
</dbReference>
<dbReference type="PROSITE" id="PS50109">
    <property type="entry name" value="HIS_KIN"/>
    <property type="match status" value="1"/>
</dbReference>
<dbReference type="AlphaFoldDB" id="A0A327RU07"/>
<evidence type="ECO:0000313" key="6">
    <source>
        <dbReference type="Proteomes" id="UP000249754"/>
    </source>
</evidence>
<dbReference type="InterPro" id="IPR003594">
    <property type="entry name" value="HATPase_dom"/>
</dbReference>
<feature type="chain" id="PRO_5016309417" evidence="3">
    <location>
        <begin position="20"/>
        <end position="997"/>
    </location>
</feature>
<keyword evidence="5" id="KW-0418">Kinase</keyword>
<proteinExistence type="predicted"/>
<gene>
    <name evidence="5" type="ORF">LY11_05231</name>
</gene>
<keyword evidence="3" id="KW-0732">Signal</keyword>
<feature type="signal peptide" evidence="3">
    <location>
        <begin position="1"/>
        <end position="19"/>
    </location>
</feature>
<dbReference type="RefSeq" id="WP_111636495.1">
    <property type="nucleotide sequence ID" value="NZ_QLLR01000054.1"/>
</dbReference>
<comment type="caution">
    <text evidence="5">The sequence shown here is derived from an EMBL/GenBank/DDBJ whole genome shotgun (WGS) entry which is preliminary data.</text>
</comment>
<name>A0A327RU07_9SPHI</name>
<evidence type="ECO:0000256" key="3">
    <source>
        <dbReference type="SAM" id="SignalP"/>
    </source>
</evidence>
<dbReference type="GO" id="GO:0000155">
    <property type="term" value="F:phosphorelay sensor kinase activity"/>
    <property type="evidence" value="ECO:0007669"/>
    <property type="project" value="InterPro"/>
</dbReference>
<accession>A0A327RU07</accession>
<dbReference type="SUPFAM" id="SSF55874">
    <property type="entry name" value="ATPase domain of HSP90 chaperone/DNA topoisomerase II/histidine kinase"/>
    <property type="match status" value="1"/>
</dbReference>
<dbReference type="Proteomes" id="UP000249754">
    <property type="component" value="Unassembled WGS sequence"/>
</dbReference>
<sequence>MIRPLLIFFLLFFSSLVNAQNTSLYSIKHYTDENGLPQNSIKSIAIGKGGFLWLATEDGLSRFDGNHFVNYNKSNTGAASNRMRNIIKKISTGDLYGITQAGELIPIHNGRVLSKPLSFNKILKTPYASRKIFQQFNYEWPVFFIKAEDFYMQTDDQLYYGITMDSITYYDHNHSCTPIPFSHQKGSSFFITQKSLIHMDLEGNFTSFNKSELKHPQLTGDILQQGPAVKKPLKIYWNSNTDQAFIYLNKSLYEVTYKDGELVTKCILSNYSFESKDVMTIYYDALNSRVFLGSLTQGLVVVRINSFNSGEFSGAVNRAITYAQYPYLQDMSLFANSELMRTDGKQFFFPALEKYSNNFSLVIDQHENIWTQKDSSVYRLSAGGKKLSGSYAFSSAVLSLYLDNEHVLWIATEQGIYFKDLKGADFPPVFLIKVKGARFLYKQNKLLWIGTFRGLYGYDQEAKKTFFINKLSGKNIRSIYGSINGELWISTYGDGFYLYNKGNLIKMPADDQNFLKNTHCIIEDKHGFLWMSTNKGLFQVKIKDLLAYSTDKAKKVFFLYYDKSSGFNTNEFNGGCQPCGSLLQNGFIVFPSIAGSVMFNPAEINPELPDRAIYIDKILADNSEKNLTDTLHLTQDVDLIEIFISSPYFGHQNNLNFEYKFAENNKWNKVNNNNIITFTKLVKGVHEIVIRKQNGFNTDAFVYKRLLIIVRPYYYQTWWFYLLVTITLLAGIILITRYRTRNILRQNLELERTINLRTGALKKIVREMQLSQKLLAEQTNFQKRLLTSITHDLMSPLRYMMFISKKLYQTVEDKSPDAESIRALYLSTNSMYHFTENLLNYNKLFQSSSKRVKDHINLHKLVSDKIEVFLEIAKYYHIEIDINIPSTIFIQADTTILSVILHNLIDNAVKFSHDAKISFHAVQQGNTITFVIQDTGVGMSEEVMNWFNAQDTKILEKGLGLKMVIEFAAKIELTIKVTSVMGAGTNFSMSFYAKNQI</sequence>
<dbReference type="SMART" id="SM00387">
    <property type="entry name" value="HATPase_c"/>
    <property type="match status" value="1"/>
</dbReference>
<dbReference type="Gene3D" id="3.30.565.10">
    <property type="entry name" value="Histidine kinase-like ATPase, C-terminal domain"/>
    <property type="match status" value="1"/>
</dbReference>
<feature type="transmembrane region" description="Helical" evidence="2">
    <location>
        <begin position="718"/>
        <end position="736"/>
    </location>
</feature>
<keyword evidence="5" id="KW-0808">Transferase</keyword>
<dbReference type="SUPFAM" id="SSF47384">
    <property type="entry name" value="Homodimeric domain of signal transducing histidine kinase"/>
    <property type="match status" value="1"/>
</dbReference>
<dbReference type="Gene3D" id="2.130.10.10">
    <property type="entry name" value="YVTN repeat-like/Quinoprotein amine dehydrogenase"/>
    <property type="match status" value="3"/>
</dbReference>
<evidence type="ECO:0000313" key="5">
    <source>
        <dbReference type="EMBL" id="RAJ19975.1"/>
    </source>
</evidence>
<feature type="domain" description="Histidine kinase" evidence="4">
    <location>
        <begin position="788"/>
        <end position="995"/>
    </location>
</feature>
<dbReference type="PANTHER" id="PTHR43547">
    <property type="entry name" value="TWO-COMPONENT HISTIDINE KINASE"/>
    <property type="match status" value="1"/>
</dbReference>
<dbReference type="InterPro" id="IPR036890">
    <property type="entry name" value="HATPase_C_sf"/>
</dbReference>
<organism evidence="5 6">
    <name type="scientific">Pedobacter cryoconitis</name>
    <dbReference type="NCBI Taxonomy" id="188932"/>
    <lineage>
        <taxon>Bacteria</taxon>
        <taxon>Pseudomonadati</taxon>
        <taxon>Bacteroidota</taxon>
        <taxon>Sphingobacteriia</taxon>
        <taxon>Sphingobacteriales</taxon>
        <taxon>Sphingobacteriaceae</taxon>
        <taxon>Pedobacter</taxon>
    </lineage>
</organism>
<keyword evidence="2" id="KW-1133">Transmembrane helix</keyword>
<dbReference type="PANTHER" id="PTHR43547:SF2">
    <property type="entry name" value="HYBRID SIGNAL TRANSDUCTION HISTIDINE KINASE C"/>
    <property type="match status" value="1"/>
</dbReference>
<dbReference type="InterPro" id="IPR015943">
    <property type="entry name" value="WD40/YVTN_repeat-like_dom_sf"/>
</dbReference>